<dbReference type="RefSeq" id="WP_101354229.1">
    <property type="nucleotide sequence ID" value="NZ_PIQO01000007.1"/>
</dbReference>
<evidence type="ECO:0000313" key="1">
    <source>
        <dbReference type="EMBL" id="PKR84863.1"/>
    </source>
</evidence>
<dbReference type="EMBL" id="PIQO01000007">
    <property type="protein sequence ID" value="PKR84863.1"/>
    <property type="molecule type" value="Genomic_DNA"/>
</dbReference>
<sequence>MLKIELYNPEKKKKETITQTFVSARNLRKAVQFYTKVETEELSELEQLDELITLVADCFNDDRVTFDSILDGIAADQLSKVLEGIMDQLLGGEAKKKEQAANLRKVAK</sequence>
<reference evidence="1 2" key="1">
    <citation type="submission" date="2017-11" db="EMBL/GenBank/DDBJ databases">
        <title>Bacillus camelliae sp. nov., isolated from pu'er tea.</title>
        <authorList>
            <person name="Niu L."/>
        </authorList>
    </citation>
    <scope>NUCLEOTIDE SEQUENCE [LARGE SCALE GENOMIC DNA]</scope>
    <source>
        <strain evidence="1 2">7578-1</strain>
    </source>
</reference>
<dbReference type="InterPro" id="IPR057006">
    <property type="entry name" value="Phage_TAC_19"/>
</dbReference>
<accession>A0A2N3LJZ8</accession>
<dbReference type="AlphaFoldDB" id="A0A2N3LJZ8"/>
<protein>
    <submittedName>
        <fullName evidence="1">Uncharacterized protein</fullName>
    </submittedName>
</protein>
<organism evidence="1 2">
    <name type="scientific">Heyndrickxia camelliae</name>
    <dbReference type="NCBI Taxonomy" id="1707093"/>
    <lineage>
        <taxon>Bacteria</taxon>
        <taxon>Bacillati</taxon>
        <taxon>Bacillota</taxon>
        <taxon>Bacilli</taxon>
        <taxon>Bacillales</taxon>
        <taxon>Bacillaceae</taxon>
        <taxon>Heyndrickxia</taxon>
    </lineage>
</organism>
<proteinExistence type="predicted"/>
<dbReference type="Pfam" id="PF23857">
    <property type="entry name" value="Phage_TAC_19"/>
    <property type="match status" value="1"/>
</dbReference>
<dbReference type="Proteomes" id="UP000233440">
    <property type="component" value="Unassembled WGS sequence"/>
</dbReference>
<name>A0A2N3LJZ8_9BACI</name>
<keyword evidence="2" id="KW-1185">Reference proteome</keyword>
<evidence type="ECO:0000313" key="2">
    <source>
        <dbReference type="Proteomes" id="UP000233440"/>
    </source>
</evidence>
<dbReference type="NCBIfam" id="NF047360">
    <property type="entry name" value="tail_chap_PVL"/>
    <property type="match status" value="1"/>
</dbReference>
<gene>
    <name evidence="1" type="ORF">CWO92_10830</name>
</gene>
<comment type="caution">
    <text evidence="1">The sequence shown here is derived from an EMBL/GenBank/DDBJ whole genome shotgun (WGS) entry which is preliminary data.</text>
</comment>